<evidence type="ECO:0000313" key="4">
    <source>
        <dbReference type="Proteomes" id="UP001194746"/>
    </source>
</evidence>
<keyword evidence="4" id="KW-1185">Reference proteome</keyword>
<feature type="transmembrane region" description="Helical" evidence="1">
    <location>
        <begin position="56"/>
        <end position="78"/>
    </location>
</feature>
<dbReference type="Proteomes" id="UP001194746">
    <property type="component" value="Unassembled WGS sequence"/>
</dbReference>
<comment type="caution">
    <text evidence="3">The sequence shown here is derived from an EMBL/GenBank/DDBJ whole genome shotgun (WGS) entry which is preliminary data.</text>
</comment>
<gene>
    <name evidence="3" type="ORF">FE257_003245</name>
</gene>
<accession>A0AAD4GVI8</accession>
<dbReference type="AlphaFoldDB" id="A0AAD4GVI8"/>
<reference evidence="3" key="1">
    <citation type="journal article" date="2019" name="Beilstein J. Org. Chem.">
        <title>Nanangenines: drimane sesquiterpenoids as the dominant metabolite cohort of a novel Australian fungus, Aspergillus nanangensis.</title>
        <authorList>
            <person name="Lacey H.J."/>
            <person name="Gilchrist C.L.M."/>
            <person name="Crombie A."/>
            <person name="Kalaitzis J.A."/>
            <person name="Vuong D."/>
            <person name="Rutledge P.J."/>
            <person name="Turner P."/>
            <person name="Pitt J.I."/>
            <person name="Lacey E."/>
            <person name="Chooi Y.H."/>
            <person name="Piggott A.M."/>
        </authorList>
    </citation>
    <scope>NUCLEOTIDE SEQUENCE</scope>
    <source>
        <strain evidence="3">MST-FP2251</strain>
    </source>
</reference>
<protein>
    <recommendedName>
        <fullName evidence="2">DUF6536 domain-containing protein</fullName>
    </recommendedName>
</protein>
<feature type="domain" description="DUF6536" evidence="2">
    <location>
        <begin position="52"/>
        <end position="215"/>
    </location>
</feature>
<feature type="transmembrane region" description="Helical" evidence="1">
    <location>
        <begin position="356"/>
        <end position="381"/>
    </location>
</feature>
<dbReference type="PANTHER" id="PTHR35395">
    <property type="entry name" value="DUF6536 DOMAIN-CONTAINING PROTEIN"/>
    <property type="match status" value="1"/>
</dbReference>
<feature type="transmembrane region" description="Helical" evidence="1">
    <location>
        <begin position="442"/>
        <end position="464"/>
    </location>
</feature>
<dbReference type="Pfam" id="PF20163">
    <property type="entry name" value="DUF6536"/>
    <property type="match status" value="1"/>
</dbReference>
<dbReference type="PANTHER" id="PTHR35395:SF1">
    <property type="entry name" value="DUF6536 DOMAIN-CONTAINING PROTEIN"/>
    <property type="match status" value="1"/>
</dbReference>
<feature type="transmembrane region" description="Helical" evidence="1">
    <location>
        <begin position="562"/>
        <end position="586"/>
    </location>
</feature>
<reference evidence="3" key="2">
    <citation type="submission" date="2020-02" db="EMBL/GenBank/DDBJ databases">
        <authorList>
            <person name="Gilchrist C.L.M."/>
            <person name="Chooi Y.-H."/>
        </authorList>
    </citation>
    <scope>NUCLEOTIDE SEQUENCE</scope>
    <source>
        <strain evidence="3">MST-FP2251</strain>
    </source>
</reference>
<keyword evidence="1" id="KW-1133">Transmembrane helix</keyword>
<dbReference type="InterPro" id="IPR046623">
    <property type="entry name" value="DUF6536"/>
</dbReference>
<sequence length="634" mass="71408">MQKKSTFIELRPFGRRDEQPLMYDDTNTDANLISVKKSGLQTLRKRVVFEDWKKTLYLGSILSTVVLAFNLGFVLWAVQHRTLMNGRGVIYSGDCSQSKKISVGFHLVINILGTVLLGASNYGMELNALTEINDAKQCLCAPSRENVDRAHSRGNWLDIGVQSMRNLWQIPRKHLFMWACLALSSLPLHLVYNSTIFQTISVYKFDVYYGNKPFSSFSADDVRPPYINTDAFYRLLQKGQNGELDRLENDECISEYAEMFQTSRGSVLLVTETFNSSMKDFDTFIQPDRSTSDPYNWICSGSRDLWAGMNCASEVHKVLSNSKNWTVTDTMTTKREPHKVKYCLSEKTSQQCTVEYSLPLAIVVIIVNVIKALVLCGATFAMTDAPVLTTGDAIASFLRKPDPITKGQSLLSRDLVLKPTGNPPKYSAQPRRWISAVSVRRWVICLTAYMISILVCIILLVVGFEKQLKSQNLWTVGLGEPNTSTMIRGDNYPASLVANTIIANIPQAVFSMLYFSSNGIYTIMSLAQEWSAFGIQRKGLRVSRVPRGHQRSTYFLSLPYRYSIPLLAMSALLHWIISQSLFLVVIKAYGSKLQWDPIQDQVTCGGVGISAIQVWNPRRWELQFGNICGVSSFM</sequence>
<dbReference type="EMBL" id="VCAU01000016">
    <property type="protein sequence ID" value="KAF9891764.1"/>
    <property type="molecule type" value="Genomic_DNA"/>
</dbReference>
<evidence type="ECO:0000256" key="1">
    <source>
        <dbReference type="SAM" id="Phobius"/>
    </source>
</evidence>
<organism evidence="3 4">
    <name type="scientific">Aspergillus nanangensis</name>
    <dbReference type="NCBI Taxonomy" id="2582783"/>
    <lineage>
        <taxon>Eukaryota</taxon>
        <taxon>Fungi</taxon>
        <taxon>Dikarya</taxon>
        <taxon>Ascomycota</taxon>
        <taxon>Pezizomycotina</taxon>
        <taxon>Eurotiomycetes</taxon>
        <taxon>Eurotiomycetidae</taxon>
        <taxon>Eurotiales</taxon>
        <taxon>Aspergillaceae</taxon>
        <taxon>Aspergillus</taxon>
        <taxon>Aspergillus subgen. Circumdati</taxon>
    </lineage>
</organism>
<evidence type="ECO:0000259" key="2">
    <source>
        <dbReference type="Pfam" id="PF20163"/>
    </source>
</evidence>
<name>A0AAD4GVI8_ASPNN</name>
<proteinExistence type="predicted"/>
<keyword evidence="1" id="KW-0812">Transmembrane</keyword>
<evidence type="ECO:0000313" key="3">
    <source>
        <dbReference type="EMBL" id="KAF9891764.1"/>
    </source>
</evidence>
<keyword evidence="1" id="KW-0472">Membrane</keyword>